<proteinExistence type="predicted"/>
<accession>A0ABV0V594</accession>
<organism evidence="1 2">
    <name type="scientific">Ilyodon furcidens</name>
    <name type="common">goldbreast splitfin</name>
    <dbReference type="NCBI Taxonomy" id="33524"/>
    <lineage>
        <taxon>Eukaryota</taxon>
        <taxon>Metazoa</taxon>
        <taxon>Chordata</taxon>
        <taxon>Craniata</taxon>
        <taxon>Vertebrata</taxon>
        <taxon>Euteleostomi</taxon>
        <taxon>Actinopterygii</taxon>
        <taxon>Neopterygii</taxon>
        <taxon>Teleostei</taxon>
        <taxon>Neoteleostei</taxon>
        <taxon>Acanthomorphata</taxon>
        <taxon>Ovalentaria</taxon>
        <taxon>Atherinomorphae</taxon>
        <taxon>Cyprinodontiformes</taxon>
        <taxon>Goodeidae</taxon>
        <taxon>Ilyodon</taxon>
    </lineage>
</organism>
<comment type="caution">
    <text evidence="1">The sequence shown here is derived from an EMBL/GenBank/DDBJ whole genome shotgun (WGS) entry which is preliminary data.</text>
</comment>
<dbReference type="EMBL" id="JAHRIQ010095202">
    <property type="protein sequence ID" value="MEQ2252528.1"/>
    <property type="molecule type" value="Genomic_DNA"/>
</dbReference>
<gene>
    <name evidence="1" type="ORF">ILYODFUR_022679</name>
</gene>
<evidence type="ECO:0000313" key="1">
    <source>
        <dbReference type="EMBL" id="MEQ2252528.1"/>
    </source>
</evidence>
<reference evidence="1 2" key="1">
    <citation type="submission" date="2021-06" db="EMBL/GenBank/DDBJ databases">
        <authorList>
            <person name="Palmer J.M."/>
        </authorList>
    </citation>
    <scope>NUCLEOTIDE SEQUENCE [LARGE SCALE GENOMIC DNA]</scope>
    <source>
        <strain evidence="2">if_2019</strain>
        <tissue evidence="1">Muscle</tissue>
    </source>
</reference>
<evidence type="ECO:0000313" key="2">
    <source>
        <dbReference type="Proteomes" id="UP001482620"/>
    </source>
</evidence>
<keyword evidence="2" id="KW-1185">Reference proteome</keyword>
<protein>
    <submittedName>
        <fullName evidence="1">Uncharacterized protein</fullName>
    </submittedName>
</protein>
<dbReference type="Proteomes" id="UP001482620">
    <property type="component" value="Unassembled WGS sequence"/>
</dbReference>
<name>A0ABV0V594_9TELE</name>
<sequence length="100" mass="11427">MISVKAKYDGRPLMERWVLQTETENCLSPPIISSLKFLTLPPAPHKTAKRLPIYLWPARDYCTLNEFGAERKLSCKRLVHHVPCRQSSQPSSAFAKIEFG</sequence>